<organism evidence="1 2">
    <name type="scientific">Wiseana iridescent virus</name>
    <name type="common">WIV</name>
    <name type="synonym">Insect iridescent virus type 9</name>
    <dbReference type="NCBI Taxonomy" id="68347"/>
    <lineage>
        <taxon>Viruses</taxon>
        <taxon>Varidnaviria</taxon>
        <taxon>Bamfordvirae</taxon>
        <taxon>Nucleocytoviricota</taxon>
        <taxon>Megaviricetes</taxon>
        <taxon>Pimascovirales</taxon>
        <taxon>Pimascovirales incertae sedis</taxon>
        <taxon>Iridoviridae</taxon>
        <taxon>Betairidovirinae</taxon>
        <taxon>Chloriridovirus</taxon>
        <taxon>Chloriridovirus wiseana1</taxon>
        <taxon>Invertebrate iridescent virus 9</taxon>
    </lineage>
</organism>
<dbReference type="EMBL" id="GQ918152">
    <property type="protein sequence ID" value="ADO00520.1"/>
    <property type="molecule type" value="Genomic_DNA"/>
</dbReference>
<evidence type="ECO:0000313" key="2">
    <source>
        <dbReference type="Proteomes" id="UP000112896"/>
    </source>
</evidence>
<keyword evidence="2" id="KW-1185">Reference proteome</keyword>
<evidence type="ECO:0000313" key="1">
    <source>
        <dbReference type="EMBL" id="ADO00520.1"/>
    </source>
</evidence>
<accession>G0T5K2</accession>
<dbReference type="Proteomes" id="UP000112896">
    <property type="component" value="Segment"/>
</dbReference>
<dbReference type="KEGG" id="vg:10963898"/>
<dbReference type="GeneID" id="10963898"/>
<sequence>MSGSTIARNCAYAPLACYNASGDIKVPVPVTATQGFYVVPDYQTYGYQTLTGARSGAGPSCSGYFTLDHAYGSCNSMAYVRRSCM</sequence>
<organismHost>
    <name type="scientific">Wiseana cervinata</name>
    <dbReference type="NCBI Taxonomy" id="107013"/>
</organismHost>
<dbReference type="RefSeq" id="YP_004732959.1">
    <property type="nucleotide sequence ID" value="NC_015780.1"/>
</dbReference>
<proteinExistence type="predicted"/>
<protein>
    <submittedName>
        <fullName evidence="1">Uncharacterized protein</fullName>
    </submittedName>
</protein>
<name>G0T5K2_IRV9</name>
<reference evidence="1 2" key="1">
    <citation type="journal article" date="2011" name="J. Virol.">
        <title>Genomic and proteomic analysis of invertebrate iridovirus type 9.</title>
        <authorList>
            <person name="Wong C.K."/>
            <person name="Young V.L."/>
            <person name="Kleffmann T."/>
            <person name="Ward V.K."/>
        </authorList>
    </citation>
    <scope>NUCLEOTIDE SEQUENCE [LARGE SCALE GENOMIC DNA]</scope>
</reference>